<evidence type="ECO:0000313" key="16">
    <source>
        <dbReference type="EMBL" id="OIV37216.1"/>
    </source>
</evidence>
<evidence type="ECO:0000256" key="4">
    <source>
        <dbReference type="ARBA" id="ARBA00011962"/>
    </source>
</evidence>
<keyword evidence="12" id="KW-0119">Carbohydrate metabolism</keyword>
<evidence type="ECO:0000313" key="17">
    <source>
        <dbReference type="Proteomes" id="UP000243342"/>
    </source>
</evidence>
<comment type="similarity">
    <text evidence="2">Belongs to the aminoglycoside phosphotransferase family.</text>
</comment>
<dbReference type="InterPro" id="IPR011009">
    <property type="entry name" value="Kinase-like_dom_sf"/>
</dbReference>
<evidence type="ECO:0000256" key="2">
    <source>
        <dbReference type="ARBA" id="ARBA00006219"/>
    </source>
</evidence>
<dbReference type="EC" id="2.7.1.175" evidence="4"/>
<dbReference type="Gene3D" id="3.90.1200.10">
    <property type="match status" value="1"/>
</dbReference>
<dbReference type="GO" id="GO:0005978">
    <property type="term" value="P:glycogen biosynthetic process"/>
    <property type="evidence" value="ECO:0007669"/>
    <property type="project" value="UniProtKB-UniPathway"/>
</dbReference>
<keyword evidence="6" id="KW-0321">Glycogen metabolism</keyword>
<sequence length="479" mass="50953">MRLPPTVEVRAVAADLTEHLVPLLRAWLPGRRWFAGRGRAPATVEPASAVWLRTGDPGLLHLLVRVGFDGSAPDDLYQVLLGTRHTLPDRLAPSLLGRVDGGSFDGLVVHDALYDGELTRLLLDALSVAEEAPGPLDAPGPGVRLRRAPGARVPSGLAGRIGTAEQTNTSVVYGSRAILKIFRRLEPGLNPDLELTLALQRQECAAVPDPLAWIEAPLPGPAAAEPTTLALLQEFLADGTDGWELALASVRRATARAAGPDTDPGAGFTEDARRLGRATAEVHRALADALGTERLSGPQASALAEQMSDRLDAVAAEVPQLRPHRDGLRAVFRELAGRPSGALLAQRTHGDLHLGQTLRTPDGWRLIDFEGEPARPLAERRLPRPAERDVAGMLRSFDYAAGHAGPAGAGHARARAWADANRAAYLAGYAAAAGPSDATLLRAFETDKAVYEVGYEARHRPDWLPIPLAATARLAAQPD</sequence>
<dbReference type="OrthoDB" id="3787729at2"/>
<reference evidence="16 17" key="1">
    <citation type="submission" date="2016-10" db="EMBL/GenBank/DDBJ databases">
        <title>Genome sequence of Streptomyces gilvigriseus MUSC 26.</title>
        <authorList>
            <person name="Lee L.-H."/>
            <person name="Ser H.-L."/>
        </authorList>
    </citation>
    <scope>NUCLEOTIDE SEQUENCE [LARGE SCALE GENOMIC DNA]</scope>
    <source>
        <strain evidence="16 17">MUSC 26</strain>
    </source>
</reference>
<protein>
    <recommendedName>
        <fullName evidence="5">Maltokinase</fullName>
        <ecNumber evidence="4">2.7.1.175</ecNumber>
    </recommendedName>
    <alternativeName>
        <fullName evidence="13">Maltose-1-phosphate synthase</fullName>
    </alternativeName>
</protein>
<keyword evidence="11" id="KW-0320">Glycogen biosynthesis</keyword>
<accession>A0A1J7C6M3</accession>
<evidence type="ECO:0000256" key="12">
    <source>
        <dbReference type="ARBA" id="ARBA00023277"/>
    </source>
</evidence>
<dbReference type="STRING" id="1428644.BIV57_12165"/>
<dbReference type="InterPro" id="IPR040999">
    <property type="entry name" value="Mak_N_cap"/>
</dbReference>
<evidence type="ECO:0000256" key="11">
    <source>
        <dbReference type="ARBA" id="ARBA00023056"/>
    </source>
</evidence>
<evidence type="ECO:0000256" key="9">
    <source>
        <dbReference type="ARBA" id="ARBA00022777"/>
    </source>
</evidence>
<dbReference type="Pfam" id="PF18085">
    <property type="entry name" value="Mak_N_cap"/>
    <property type="match status" value="1"/>
</dbReference>
<evidence type="ECO:0000256" key="13">
    <source>
        <dbReference type="ARBA" id="ARBA00031251"/>
    </source>
</evidence>
<dbReference type="SUPFAM" id="SSF56112">
    <property type="entry name" value="Protein kinase-like (PK-like)"/>
    <property type="match status" value="1"/>
</dbReference>
<evidence type="ECO:0000256" key="1">
    <source>
        <dbReference type="ARBA" id="ARBA00004964"/>
    </source>
</evidence>
<evidence type="ECO:0000256" key="3">
    <source>
        <dbReference type="ARBA" id="ARBA00011245"/>
    </source>
</evidence>
<comment type="caution">
    <text evidence="16">The sequence shown here is derived from an EMBL/GenBank/DDBJ whole genome shotgun (WGS) entry which is preliminary data.</text>
</comment>
<dbReference type="Proteomes" id="UP000243342">
    <property type="component" value="Unassembled WGS sequence"/>
</dbReference>
<comment type="pathway">
    <text evidence="1">Glycan biosynthesis; glycogen biosynthesis.</text>
</comment>
<evidence type="ECO:0000256" key="8">
    <source>
        <dbReference type="ARBA" id="ARBA00022741"/>
    </source>
</evidence>
<feature type="domain" description="Maltokinase N-terminal cap" evidence="15">
    <location>
        <begin position="27"/>
        <end position="115"/>
    </location>
</feature>
<organism evidence="16 17">
    <name type="scientific">Mangrovactinospora gilvigrisea</name>
    <dbReference type="NCBI Taxonomy" id="1428644"/>
    <lineage>
        <taxon>Bacteria</taxon>
        <taxon>Bacillati</taxon>
        <taxon>Actinomycetota</taxon>
        <taxon>Actinomycetes</taxon>
        <taxon>Kitasatosporales</taxon>
        <taxon>Streptomycetaceae</taxon>
        <taxon>Mangrovactinospora</taxon>
    </lineage>
</organism>
<dbReference type="EMBL" id="MLCF01000060">
    <property type="protein sequence ID" value="OIV37216.1"/>
    <property type="molecule type" value="Genomic_DNA"/>
</dbReference>
<dbReference type="GO" id="GO:0005524">
    <property type="term" value="F:ATP binding"/>
    <property type="evidence" value="ECO:0007669"/>
    <property type="project" value="UniProtKB-KW"/>
</dbReference>
<evidence type="ECO:0000259" key="15">
    <source>
        <dbReference type="Pfam" id="PF18085"/>
    </source>
</evidence>
<name>A0A1J7C6M3_9ACTN</name>
<evidence type="ECO:0000256" key="5">
    <source>
        <dbReference type="ARBA" id="ARBA00013882"/>
    </source>
</evidence>
<proteinExistence type="inferred from homology"/>
<comment type="subunit">
    <text evidence="3">Monomer.</text>
</comment>
<evidence type="ECO:0000256" key="7">
    <source>
        <dbReference type="ARBA" id="ARBA00022679"/>
    </source>
</evidence>
<evidence type="ECO:0000256" key="14">
    <source>
        <dbReference type="ARBA" id="ARBA00049067"/>
    </source>
</evidence>
<evidence type="ECO:0000256" key="6">
    <source>
        <dbReference type="ARBA" id="ARBA00022600"/>
    </source>
</evidence>
<keyword evidence="9" id="KW-0418">Kinase</keyword>
<keyword evidence="7" id="KW-0808">Transferase</keyword>
<gene>
    <name evidence="16" type="ORF">BIV57_12165</name>
</gene>
<evidence type="ECO:0000256" key="10">
    <source>
        <dbReference type="ARBA" id="ARBA00022840"/>
    </source>
</evidence>
<dbReference type="UniPathway" id="UPA00164"/>
<keyword evidence="17" id="KW-1185">Reference proteome</keyword>
<keyword evidence="10" id="KW-0067">ATP-binding</keyword>
<comment type="catalytic activity">
    <reaction evidence="14">
        <text>D-maltose + ATP = alpha-maltose 1-phosphate + ADP + H(+)</text>
        <dbReference type="Rhea" id="RHEA:31915"/>
        <dbReference type="ChEBI" id="CHEBI:15378"/>
        <dbReference type="ChEBI" id="CHEBI:17306"/>
        <dbReference type="ChEBI" id="CHEBI:30616"/>
        <dbReference type="ChEBI" id="CHEBI:63576"/>
        <dbReference type="ChEBI" id="CHEBI:456216"/>
        <dbReference type="EC" id="2.7.1.175"/>
    </reaction>
</comment>
<dbReference type="AlphaFoldDB" id="A0A1J7C6M3"/>
<dbReference type="RefSeq" id="WP_071656820.1">
    <property type="nucleotide sequence ID" value="NZ_MLCF01000060.1"/>
</dbReference>
<keyword evidence="8" id="KW-0547">Nucleotide-binding</keyword>
<dbReference type="GO" id="GO:0016301">
    <property type="term" value="F:kinase activity"/>
    <property type="evidence" value="ECO:0007669"/>
    <property type="project" value="UniProtKB-KW"/>
</dbReference>